<dbReference type="Pfam" id="PF00583">
    <property type="entry name" value="Acetyltransf_1"/>
    <property type="match status" value="1"/>
</dbReference>
<dbReference type="Proteomes" id="UP001500842">
    <property type="component" value="Unassembled WGS sequence"/>
</dbReference>
<comment type="caution">
    <text evidence="2">The sequence shown here is derived from an EMBL/GenBank/DDBJ whole genome shotgun (WGS) entry which is preliminary data.</text>
</comment>
<sequence>MNSTYPGESHSTPRYEWTSQLWEIDSPTALRTVRRMLTQLLNTCSQRDRYARFGGYLTMSTAVDQMIPPSGGGTFRAALDLSGNLVAAIDSHHTRDGRTEVAVIVSPPWRLQGVARHLVELTIEHADREVYAVVDEGNRPARGLARLLCGEVVRIETGTLEIAFPRFNRIRP</sequence>
<feature type="domain" description="N-acetyltransferase" evidence="1">
    <location>
        <begin position="28"/>
        <end position="171"/>
    </location>
</feature>
<dbReference type="EMBL" id="BAAAOR010000017">
    <property type="protein sequence ID" value="GAA1518842.1"/>
    <property type="molecule type" value="Genomic_DNA"/>
</dbReference>
<gene>
    <name evidence="2" type="ORF">GCM10009788_23560</name>
</gene>
<evidence type="ECO:0000259" key="1">
    <source>
        <dbReference type="PROSITE" id="PS51186"/>
    </source>
</evidence>
<reference evidence="2 3" key="1">
    <citation type="journal article" date="2019" name="Int. J. Syst. Evol. Microbiol.">
        <title>The Global Catalogue of Microorganisms (GCM) 10K type strain sequencing project: providing services to taxonomists for standard genome sequencing and annotation.</title>
        <authorList>
            <consortium name="The Broad Institute Genomics Platform"/>
            <consortium name="The Broad Institute Genome Sequencing Center for Infectious Disease"/>
            <person name="Wu L."/>
            <person name="Ma J."/>
        </authorList>
    </citation>
    <scope>NUCLEOTIDE SEQUENCE [LARGE SCALE GENOMIC DNA]</scope>
    <source>
        <strain evidence="2 3">JCM 14942</strain>
    </source>
</reference>
<organism evidence="2 3">
    <name type="scientific">Nocardioides humi</name>
    <dbReference type="NCBI Taxonomy" id="449461"/>
    <lineage>
        <taxon>Bacteria</taxon>
        <taxon>Bacillati</taxon>
        <taxon>Actinomycetota</taxon>
        <taxon>Actinomycetes</taxon>
        <taxon>Propionibacteriales</taxon>
        <taxon>Nocardioidaceae</taxon>
        <taxon>Nocardioides</taxon>
    </lineage>
</organism>
<dbReference type="InterPro" id="IPR016181">
    <property type="entry name" value="Acyl_CoA_acyltransferase"/>
</dbReference>
<protein>
    <recommendedName>
        <fullName evidence="1">N-acetyltransferase domain-containing protein</fullName>
    </recommendedName>
</protein>
<dbReference type="PROSITE" id="PS51186">
    <property type="entry name" value="GNAT"/>
    <property type="match status" value="1"/>
</dbReference>
<proteinExistence type="predicted"/>
<dbReference type="SUPFAM" id="SSF55729">
    <property type="entry name" value="Acyl-CoA N-acyltransferases (Nat)"/>
    <property type="match status" value="1"/>
</dbReference>
<dbReference type="InterPro" id="IPR000182">
    <property type="entry name" value="GNAT_dom"/>
</dbReference>
<name>A0ABN2AJ32_9ACTN</name>
<dbReference type="Gene3D" id="3.40.630.30">
    <property type="match status" value="1"/>
</dbReference>
<accession>A0ABN2AJ32</accession>
<evidence type="ECO:0000313" key="2">
    <source>
        <dbReference type="EMBL" id="GAA1518842.1"/>
    </source>
</evidence>
<keyword evidence="3" id="KW-1185">Reference proteome</keyword>
<evidence type="ECO:0000313" key="3">
    <source>
        <dbReference type="Proteomes" id="UP001500842"/>
    </source>
</evidence>